<keyword evidence="3" id="KW-1185">Reference proteome</keyword>
<gene>
    <name evidence="2" type="ORF">GCM10008906_21020</name>
</gene>
<keyword evidence="1" id="KW-0472">Membrane</keyword>
<evidence type="ECO:0000313" key="2">
    <source>
        <dbReference type="EMBL" id="GAA0740681.1"/>
    </source>
</evidence>
<keyword evidence="1" id="KW-0812">Transmembrane</keyword>
<feature type="transmembrane region" description="Helical" evidence="1">
    <location>
        <begin position="158"/>
        <end position="184"/>
    </location>
</feature>
<sequence>MKMKELSDDIFEDIKDIDEDLDLKDIQNIETLFENSPQVDVPDDLFNNIMDSIEFEEEKEESTIKKNEDMKEKVGIKKTILELIFTVKYQISLIDLRFWIISILIIISGILSITYKNAEMIFIFAPLFIIFSIYYMYRGIYYEVNELEKVCKYSLYEIILARSIIIIGYDILFTSIISIVNYSINKENLFLFLLITWLAPLLLTYFVSLYFFYKKDIYVSLFSQAFSWILYLSLAVSLNVITPNLKYQSIWFNINVIILIICSVLLACFIRNMKKAYS</sequence>
<accession>A0ABN1JIQ4</accession>
<evidence type="ECO:0000256" key="1">
    <source>
        <dbReference type="SAM" id="Phobius"/>
    </source>
</evidence>
<protein>
    <submittedName>
        <fullName evidence="2">Uncharacterized protein</fullName>
    </submittedName>
</protein>
<comment type="caution">
    <text evidence="2">The sequence shown here is derived from an EMBL/GenBank/DDBJ whole genome shotgun (WGS) entry which is preliminary data.</text>
</comment>
<keyword evidence="1" id="KW-1133">Transmembrane helix</keyword>
<proteinExistence type="predicted"/>
<dbReference type="EMBL" id="BAAACG010000009">
    <property type="protein sequence ID" value="GAA0740681.1"/>
    <property type="molecule type" value="Genomic_DNA"/>
</dbReference>
<evidence type="ECO:0000313" key="3">
    <source>
        <dbReference type="Proteomes" id="UP001501510"/>
    </source>
</evidence>
<feature type="transmembrane region" description="Helical" evidence="1">
    <location>
        <begin position="250"/>
        <end position="270"/>
    </location>
</feature>
<organism evidence="2 3">
    <name type="scientific">Clostridium oceanicum</name>
    <dbReference type="NCBI Taxonomy" id="1543"/>
    <lineage>
        <taxon>Bacteria</taxon>
        <taxon>Bacillati</taxon>
        <taxon>Bacillota</taxon>
        <taxon>Clostridia</taxon>
        <taxon>Eubacteriales</taxon>
        <taxon>Clostridiaceae</taxon>
        <taxon>Clostridium</taxon>
    </lineage>
</organism>
<feature type="transmembrane region" description="Helical" evidence="1">
    <location>
        <begin position="190"/>
        <end position="213"/>
    </location>
</feature>
<feature type="transmembrane region" description="Helical" evidence="1">
    <location>
        <begin position="225"/>
        <end position="244"/>
    </location>
</feature>
<dbReference type="Proteomes" id="UP001501510">
    <property type="component" value="Unassembled WGS sequence"/>
</dbReference>
<reference evidence="2 3" key="1">
    <citation type="journal article" date="2019" name="Int. J. Syst. Evol. Microbiol.">
        <title>The Global Catalogue of Microorganisms (GCM) 10K type strain sequencing project: providing services to taxonomists for standard genome sequencing and annotation.</title>
        <authorList>
            <consortium name="The Broad Institute Genomics Platform"/>
            <consortium name="The Broad Institute Genome Sequencing Center for Infectious Disease"/>
            <person name="Wu L."/>
            <person name="Ma J."/>
        </authorList>
    </citation>
    <scope>NUCLEOTIDE SEQUENCE [LARGE SCALE GENOMIC DNA]</scope>
    <source>
        <strain evidence="2 3">JCM 1407</strain>
    </source>
</reference>
<name>A0ABN1JIQ4_9CLOT</name>
<feature type="transmembrane region" description="Helical" evidence="1">
    <location>
        <begin position="121"/>
        <end position="137"/>
    </location>
</feature>
<feature type="transmembrane region" description="Helical" evidence="1">
    <location>
        <begin position="96"/>
        <end position="115"/>
    </location>
</feature>